<protein>
    <submittedName>
        <fullName evidence="2">Uncharacterized protein</fullName>
    </submittedName>
</protein>
<dbReference type="GeneID" id="20639126"/>
<proteinExistence type="predicted"/>
<dbReference type="EMBL" id="JH159158">
    <property type="protein sequence ID" value="EGZ11313.1"/>
    <property type="molecule type" value="Genomic_DNA"/>
</dbReference>
<keyword evidence="3" id="KW-1185">Reference proteome</keyword>
<gene>
    <name evidence="2" type="ORF">PHYSODRAFT_259808</name>
</gene>
<accession>G5A070</accession>
<dbReference type="InParanoid" id="G5A070"/>
<name>G5A070_PHYSP</name>
<evidence type="ECO:0000313" key="3">
    <source>
        <dbReference type="Proteomes" id="UP000002640"/>
    </source>
</evidence>
<feature type="chain" id="PRO_5003472785" evidence="1">
    <location>
        <begin position="26"/>
        <end position="353"/>
    </location>
</feature>
<keyword evidence="1" id="KW-0732">Signal</keyword>
<sequence>MRPNWFPAAAAALLWSATTQPSVLASDSDVSVYAGHDFSPCETPSTARIEEGGCSTGFECTQYDGIGGFGNVTYYGQGSCSSSRDAYLQSVFGDAPYFMVEYYQDADCQQLSKSEVYRADGQCHFHTFGVIYCESNDWSGECIPQSGGQGFHPDAVKYILLDDSTTTAGSPPWVPIPTYGNSLWPVRDKSLCAVETGACREFTLPEVEQRDFMGLYQLSDALSERERELWAPRFDQGPDLFPDQLLQLLLPVNSRLFSLWKETCAKRYDRTRPQELEACKCIHEQLVHGLSAARQLQRYNGWYELDFEWCRILIQREQILYDEARPIMVALCDRGLNSKYFYQRRAFLDSILC</sequence>
<evidence type="ECO:0000256" key="1">
    <source>
        <dbReference type="SAM" id="SignalP"/>
    </source>
</evidence>
<dbReference type="KEGG" id="psoj:PHYSODRAFT_259808"/>
<organism evidence="2 3">
    <name type="scientific">Phytophthora sojae (strain P6497)</name>
    <name type="common">Soybean stem and root rot agent</name>
    <name type="synonym">Phytophthora megasperma f. sp. glycines</name>
    <dbReference type="NCBI Taxonomy" id="1094619"/>
    <lineage>
        <taxon>Eukaryota</taxon>
        <taxon>Sar</taxon>
        <taxon>Stramenopiles</taxon>
        <taxon>Oomycota</taxon>
        <taxon>Peronosporomycetes</taxon>
        <taxon>Peronosporales</taxon>
        <taxon>Peronosporaceae</taxon>
        <taxon>Phytophthora</taxon>
    </lineage>
</organism>
<feature type="signal peptide" evidence="1">
    <location>
        <begin position="1"/>
        <end position="25"/>
    </location>
</feature>
<evidence type="ECO:0000313" key="2">
    <source>
        <dbReference type="EMBL" id="EGZ11313.1"/>
    </source>
</evidence>
<dbReference type="RefSeq" id="XP_009534058.1">
    <property type="nucleotide sequence ID" value="XM_009535763.1"/>
</dbReference>
<dbReference type="Proteomes" id="UP000002640">
    <property type="component" value="Unassembled WGS sequence"/>
</dbReference>
<dbReference type="AlphaFoldDB" id="G5A070"/>
<reference evidence="2 3" key="1">
    <citation type="journal article" date="2006" name="Science">
        <title>Phytophthora genome sequences uncover evolutionary origins and mechanisms of pathogenesis.</title>
        <authorList>
            <person name="Tyler B.M."/>
            <person name="Tripathy S."/>
            <person name="Zhang X."/>
            <person name="Dehal P."/>
            <person name="Jiang R.H."/>
            <person name="Aerts A."/>
            <person name="Arredondo F.D."/>
            <person name="Baxter L."/>
            <person name="Bensasson D."/>
            <person name="Beynon J.L."/>
            <person name="Chapman J."/>
            <person name="Damasceno C.M."/>
            <person name="Dorrance A.E."/>
            <person name="Dou D."/>
            <person name="Dickerman A.W."/>
            <person name="Dubchak I.L."/>
            <person name="Garbelotto M."/>
            <person name="Gijzen M."/>
            <person name="Gordon S.G."/>
            <person name="Govers F."/>
            <person name="Grunwald N.J."/>
            <person name="Huang W."/>
            <person name="Ivors K.L."/>
            <person name="Jones R.W."/>
            <person name="Kamoun S."/>
            <person name="Krampis K."/>
            <person name="Lamour K.H."/>
            <person name="Lee M.K."/>
            <person name="McDonald W.H."/>
            <person name="Medina M."/>
            <person name="Meijer H.J."/>
            <person name="Nordberg E.K."/>
            <person name="Maclean D.J."/>
            <person name="Ospina-Giraldo M.D."/>
            <person name="Morris P.F."/>
            <person name="Phuntumart V."/>
            <person name="Putnam N.H."/>
            <person name="Rash S."/>
            <person name="Rose J.K."/>
            <person name="Sakihama Y."/>
            <person name="Salamov A.A."/>
            <person name="Savidor A."/>
            <person name="Scheuring C.F."/>
            <person name="Smith B.M."/>
            <person name="Sobral B.W."/>
            <person name="Terry A."/>
            <person name="Torto-Alalibo T.A."/>
            <person name="Win J."/>
            <person name="Xu Z."/>
            <person name="Zhang H."/>
            <person name="Grigoriev I.V."/>
            <person name="Rokhsar D.S."/>
            <person name="Boore J.L."/>
        </authorList>
    </citation>
    <scope>NUCLEOTIDE SEQUENCE [LARGE SCALE GENOMIC DNA]</scope>
    <source>
        <strain evidence="2 3">P6497</strain>
    </source>
</reference>